<accession>A0A7R9KPZ8</accession>
<organism evidence="2">
    <name type="scientific">Medioppia subpectinata</name>
    <dbReference type="NCBI Taxonomy" id="1979941"/>
    <lineage>
        <taxon>Eukaryota</taxon>
        <taxon>Metazoa</taxon>
        <taxon>Ecdysozoa</taxon>
        <taxon>Arthropoda</taxon>
        <taxon>Chelicerata</taxon>
        <taxon>Arachnida</taxon>
        <taxon>Acari</taxon>
        <taxon>Acariformes</taxon>
        <taxon>Sarcoptiformes</taxon>
        <taxon>Oribatida</taxon>
        <taxon>Brachypylina</taxon>
        <taxon>Oppioidea</taxon>
        <taxon>Oppiidae</taxon>
        <taxon>Medioppia</taxon>
    </lineage>
</organism>
<evidence type="ECO:0000313" key="2">
    <source>
        <dbReference type="EMBL" id="CAD7626938.1"/>
    </source>
</evidence>
<evidence type="ECO:0000256" key="1">
    <source>
        <dbReference type="SAM" id="SignalP"/>
    </source>
</evidence>
<name>A0A7R9KPZ8_9ACAR</name>
<keyword evidence="1" id="KW-0732">Signal</keyword>
<protein>
    <submittedName>
        <fullName evidence="2">Uncharacterized protein</fullName>
    </submittedName>
</protein>
<feature type="signal peptide" evidence="1">
    <location>
        <begin position="1"/>
        <end position="24"/>
    </location>
</feature>
<proteinExistence type="predicted"/>
<dbReference type="AlphaFoldDB" id="A0A7R9KPZ8"/>
<reference evidence="2" key="1">
    <citation type="submission" date="2020-11" db="EMBL/GenBank/DDBJ databases">
        <authorList>
            <person name="Tran Van P."/>
        </authorList>
    </citation>
    <scope>NUCLEOTIDE SEQUENCE</scope>
</reference>
<dbReference type="Proteomes" id="UP000759131">
    <property type="component" value="Unassembled WGS sequence"/>
</dbReference>
<keyword evidence="3" id="KW-1185">Reference proteome</keyword>
<gene>
    <name evidence="2" type="ORF">OSB1V03_LOCUS7370</name>
</gene>
<dbReference type="EMBL" id="OC858865">
    <property type="protein sequence ID" value="CAD7626938.1"/>
    <property type="molecule type" value="Genomic_DNA"/>
</dbReference>
<sequence>MNCCLIVSFVALIVYDLMLSVSEGKCVDNTRHLSYPQSMGYKCADDYGDHYSGHNSPEADQNCLKIRWSMDTMGWTGGPLTAHKCCYEWEASCMEESELNMNCEKTSTDDKFNARNERLKKKCLESGFIISQTNCVSLNPTNLTDPICQSVQYIPCLSGAYGDGTHIVAHIVMHNSAQSDHQYSRYVSAIISSAALLLVLNIF</sequence>
<evidence type="ECO:0000313" key="3">
    <source>
        <dbReference type="Proteomes" id="UP000759131"/>
    </source>
</evidence>
<dbReference type="EMBL" id="CAJPIZ010004290">
    <property type="protein sequence ID" value="CAG2107368.1"/>
    <property type="molecule type" value="Genomic_DNA"/>
</dbReference>
<feature type="chain" id="PRO_5036210991" evidence="1">
    <location>
        <begin position="25"/>
        <end position="203"/>
    </location>
</feature>